<protein>
    <submittedName>
        <fullName evidence="2">Uncharacterized protein</fullName>
    </submittedName>
</protein>
<comment type="caution">
    <text evidence="2">The sequence shown here is derived from an EMBL/GenBank/DDBJ whole genome shotgun (WGS) entry which is preliminary data.</text>
</comment>
<feature type="region of interest" description="Disordered" evidence="1">
    <location>
        <begin position="46"/>
        <end position="140"/>
    </location>
</feature>
<proteinExistence type="predicted"/>
<reference evidence="2 3" key="1">
    <citation type="submission" date="2024-04" db="EMBL/GenBank/DDBJ databases">
        <authorList>
            <consortium name="Genoscope - CEA"/>
            <person name="William W."/>
        </authorList>
    </citation>
    <scope>NUCLEOTIDE SEQUENCE [LARGE SCALE GENOMIC DNA]</scope>
</reference>
<name>A0AAV2IHJ1_LYMST</name>
<evidence type="ECO:0000313" key="2">
    <source>
        <dbReference type="EMBL" id="CAL1544188.1"/>
    </source>
</evidence>
<dbReference type="AlphaFoldDB" id="A0AAV2IHJ1"/>
<gene>
    <name evidence="2" type="ORF">GSLYS_00017701001</name>
</gene>
<dbReference type="EMBL" id="CAXITT010000602">
    <property type="protein sequence ID" value="CAL1544188.1"/>
    <property type="molecule type" value="Genomic_DNA"/>
</dbReference>
<feature type="compositionally biased region" description="Polar residues" evidence="1">
    <location>
        <begin position="68"/>
        <end position="81"/>
    </location>
</feature>
<dbReference type="Proteomes" id="UP001497497">
    <property type="component" value="Unassembled WGS sequence"/>
</dbReference>
<feature type="compositionally biased region" description="Polar residues" evidence="1">
    <location>
        <begin position="129"/>
        <end position="139"/>
    </location>
</feature>
<evidence type="ECO:0000313" key="3">
    <source>
        <dbReference type="Proteomes" id="UP001497497"/>
    </source>
</evidence>
<organism evidence="2 3">
    <name type="scientific">Lymnaea stagnalis</name>
    <name type="common">Great pond snail</name>
    <name type="synonym">Helix stagnalis</name>
    <dbReference type="NCBI Taxonomy" id="6523"/>
    <lineage>
        <taxon>Eukaryota</taxon>
        <taxon>Metazoa</taxon>
        <taxon>Spiralia</taxon>
        <taxon>Lophotrochozoa</taxon>
        <taxon>Mollusca</taxon>
        <taxon>Gastropoda</taxon>
        <taxon>Heterobranchia</taxon>
        <taxon>Euthyneura</taxon>
        <taxon>Panpulmonata</taxon>
        <taxon>Hygrophila</taxon>
        <taxon>Lymnaeoidea</taxon>
        <taxon>Lymnaeidae</taxon>
        <taxon>Lymnaea</taxon>
    </lineage>
</organism>
<evidence type="ECO:0000256" key="1">
    <source>
        <dbReference type="SAM" id="MobiDB-lite"/>
    </source>
</evidence>
<sequence>MQIIEAGETRLQKIETFGWSRIHSYERGRFNDGGFDYFNLEDFRGSPSSEASWDFPPKQMVPQYKTKPPNNISGSSNYDQHSSNEDGLLSKSPGGGEISYAHTPSSKTPGPKRLTTPPPTTPFEYTQDPGVTTSATPVNVPTVPGEFIKCLEHLYGPLNL</sequence>
<feature type="non-terminal residue" evidence="2">
    <location>
        <position position="160"/>
    </location>
</feature>
<keyword evidence="3" id="KW-1185">Reference proteome</keyword>
<accession>A0AAV2IHJ1</accession>